<dbReference type="AlphaFoldDB" id="A0A7X1NFE8"/>
<evidence type="ECO:0000313" key="6">
    <source>
        <dbReference type="Proteomes" id="UP000484381"/>
    </source>
</evidence>
<dbReference type="SUPFAM" id="SSF55811">
    <property type="entry name" value="Nudix"/>
    <property type="match status" value="1"/>
</dbReference>
<keyword evidence="2 3" id="KW-0378">Hydrolase</keyword>
<organism evidence="5 6">
    <name type="scientific">Paraburkholderia franconis</name>
    <dbReference type="NCBI Taxonomy" id="2654983"/>
    <lineage>
        <taxon>Bacteria</taxon>
        <taxon>Pseudomonadati</taxon>
        <taxon>Pseudomonadota</taxon>
        <taxon>Betaproteobacteria</taxon>
        <taxon>Burkholderiales</taxon>
        <taxon>Burkholderiaceae</taxon>
        <taxon>Paraburkholderia</taxon>
    </lineage>
</organism>
<evidence type="ECO:0000313" key="5">
    <source>
        <dbReference type="EMBL" id="MPW20990.1"/>
    </source>
</evidence>
<dbReference type="Gene3D" id="3.90.79.10">
    <property type="entry name" value="Nucleoside Triphosphate Pyrophosphohydrolase"/>
    <property type="match status" value="1"/>
</dbReference>
<gene>
    <name evidence="5" type="ORF">GCT13_30000</name>
</gene>
<dbReference type="PANTHER" id="PTHR16099">
    <property type="entry name" value="8-OXO-DGTP DIPHOSPHATES NUDT15"/>
    <property type="match status" value="1"/>
</dbReference>
<dbReference type="PRINTS" id="PR00502">
    <property type="entry name" value="NUDIXFAMILY"/>
</dbReference>
<accession>A0A7X1NFE8</accession>
<dbReference type="Pfam" id="PF00293">
    <property type="entry name" value="NUDIX"/>
    <property type="match status" value="1"/>
</dbReference>
<comment type="caution">
    <text evidence="5">The sequence shown here is derived from an EMBL/GenBank/DDBJ whole genome shotgun (WGS) entry which is preliminary data.</text>
</comment>
<dbReference type="Proteomes" id="UP000484381">
    <property type="component" value="Unassembled WGS sequence"/>
</dbReference>
<dbReference type="InterPro" id="IPR000086">
    <property type="entry name" value="NUDIX_hydrolase_dom"/>
</dbReference>
<dbReference type="EMBL" id="WHNP01000036">
    <property type="protein sequence ID" value="MPW20990.1"/>
    <property type="molecule type" value="Genomic_DNA"/>
</dbReference>
<evidence type="ECO:0000256" key="3">
    <source>
        <dbReference type="RuleBase" id="RU003476"/>
    </source>
</evidence>
<comment type="similarity">
    <text evidence="3">Belongs to the Nudix hydrolase family.</text>
</comment>
<reference evidence="5 6" key="1">
    <citation type="submission" date="2019-10" db="EMBL/GenBank/DDBJ databases">
        <title>Paraburkholderia sp. isolated from nodules of Mimosa pudica from Brazilian Atlantic Forest soils.</title>
        <authorList>
            <person name="Paulitsch F."/>
            <person name="Hungria M."/>
            <person name="Dall'Agnol R."/>
        </authorList>
    </citation>
    <scope>NUCLEOTIDE SEQUENCE [LARGE SCALE GENOMIC DNA]</scope>
    <source>
        <strain evidence="5 6">CNPSo 3157</strain>
    </source>
</reference>
<dbReference type="InterPro" id="IPR020084">
    <property type="entry name" value="NUDIX_hydrolase_CS"/>
</dbReference>
<proteinExistence type="inferred from homology"/>
<dbReference type="RefSeq" id="WP_152764299.1">
    <property type="nucleotide sequence ID" value="NZ_WHNP01000036.1"/>
</dbReference>
<feature type="domain" description="Nudix hydrolase" evidence="4">
    <location>
        <begin position="6"/>
        <end position="136"/>
    </location>
</feature>
<dbReference type="PROSITE" id="PS51462">
    <property type="entry name" value="NUDIX"/>
    <property type="match status" value="1"/>
</dbReference>
<dbReference type="FunFam" id="3.90.79.10:FF:000060">
    <property type="entry name" value="Nudix hydrolase 1"/>
    <property type="match status" value="1"/>
</dbReference>
<comment type="cofactor">
    <cofactor evidence="1">
        <name>Mg(2+)</name>
        <dbReference type="ChEBI" id="CHEBI:18420"/>
    </cofactor>
</comment>
<dbReference type="PANTHER" id="PTHR16099:SF5">
    <property type="entry name" value="NUCLEOTIDE TRIPHOSPHATE DIPHOSPHATASE NUDT15"/>
    <property type="match status" value="1"/>
</dbReference>
<dbReference type="PROSITE" id="PS00893">
    <property type="entry name" value="NUDIX_BOX"/>
    <property type="match status" value="1"/>
</dbReference>
<sequence>MDNNAQPQVGVGVIIVRDGLVLLGKRAGSHGAGTWAPPGGHLEFGESIKSCAQREVLEETGLTLEAVYPAPYTNDVMPDVHKHYVTCFVEASISIDAQPQLMEPDKCSAWTWFRWTDLPEPLFQPMKSLVRTGFVPTVASTTENRTDRSGHRGTQ</sequence>
<keyword evidence="6" id="KW-1185">Reference proteome</keyword>
<protein>
    <submittedName>
        <fullName evidence="5">NUDIX domain-containing protein</fullName>
    </submittedName>
</protein>
<evidence type="ECO:0000259" key="4">
    <source>
        <dbReference type="PROSITE" id="PS51462"/>
    </source>
</evidence>
<name>A0A7X1NFE8_9BURK</name>
<dbReference type="InterPro" id="IPR020476">
    <property type="entry name" value="Nudix_hydrolase"/>
</dbReference>
<dbReference type="CDD" id="cd04678">
    <property type="entry name" value="NUDIX_MTH2_Nudt15"/>
    <property type="match status" value="1"/>
</dbReference>
<evidence type="ECO:0000256" key="2">
    <source>
        <dbReference type="ARBA" id="ARBA00022801"/>
    </source>
</evidence>
<evidence type="ECO:0000256" key="1">
    <source>
        <dbReference type="ARBA" id="ARBA00001946"/>
    </source>
</evidence>
<dbReference type="GO" id="GO:0016787">
    <property type="term" value="F:hydrolase activity"/>
    <property type="evidence" value="ECO:0007669"/>
    <property type="project" value="UniProtKB-KW"/>
</dbReference>
<dbReference type="InterPro" id="IPR015797">
    <property type="entry name" value="NUDIX_hydrolase-like_dom_sf"/>
</dbReference>